<keyword evidence="1" id="KW-1133">Transmembrane helix</keyword>
<evidence type="ECO:0000256" key="1">
    <source>
        <dbReference type="SAM" id="Phobius"/>
    </source>
</evidence>
<evidence type="ECO:0008006" key="4">
    <source>
        <dbReference type="Google" id="ProtNLM"/>
    </source>
</evidence>
<feature type="transmembrane region" description="Helical" evidence="1">
    <location>
        <begin position="9"/>
        <end position="29"/>
    </location>
</feature>
<dbReference type="EMBL" id="MHHZ01000021">
    <property type="protein sequence ID" value="OGY41182.1"/>
    <property type="molecule type" value="Genomic_DNA"/>
</dbReference>
<gene>
    <name evidence="2" type="ORF">A2Y82_01920</name>
</gene>
<proteinExistence type="predicted"/>
<accession>A0A1G1XMH9</accession>
<reference evidence="2 3" key="1">
    <citation type="journal article" date="2016" name="Nat. Commun.">
        <title>Thousands of microbial genomes shed light on interconnected biogeochemical processes in an aquifer system.</title>
        <authorList>
            <person name="Anantharaman K."/>
            <person name="Brown C.T."/>
            <person name="Hug L.A."/>
            <person name="Sharon I."/>
            <person name="Castelle C.J."/>
            <person name="Probst A.J."/>
            <person name="Thomas B.C."/>
            <person name="Singh A."/>
            <person name="Wilkins M.J."/>
            <person name="Karaoz U."/>
            <person name="Brodie E.L."/>
            <person name="Williams K.H."/>
            <person name="Hubbard S.S."/>
            <person name="Banfield J.F."/>
        </authorList>
    </citation>
    <scope>NUCLEOTIDE SEQUENCE [LARGE SCALE GENOMIC DNA]</scope>
</reference>
<dbReference type="AlphaFoldDB" id="A0A1G1XMH9"/>
<evidence type="ECO:0000313" key="3">
    <source>
        <dbReference type="Proteomes" id="UP000176498"/>
    </source>
</evidence>
<sequence length="296" mass="33829">MIIKSRQKLFFYFLFLSFIIFGANDFIFAQELSKIEVTTIDQFQKVAPGESLPVSMKLFNMGGSGRVDVEITYRIEDAQKNVLSEELETVAVETTASFIKQVKIPPDLKPGKYFILADMKYPDQKVPAVSRMPFQIEYKYFGFFRDQLIILAAIVIGCIILILLVAYFINKRRKIVVSQFEYKNAPPPLKPYFELISDIILTMRLHLGDKALAIANSIIGLKVADNGEVLAIDKEPMEIVTLLTMQYEKNLGYKGINLSQKALATRQNSTKLIEDKIEYQKTAKLLDDVHKYFVKK</sequence>
<keyword evidence="1" id="KW-0812">Transmembrane</keyword>
<organism evidence="2 3">
    <name type="scientific">Candidatus Buchananbacteria bacterium RBG_13_36_9</name>
    <dbReference type="NCBI Taxonomy" id="1797530"/>
    <lineage>
        <taxon>Bacteria</taxon>
        <taxon>Candidatus Buchananiibacteriota</taxon>
    </lineage>
</organism>
<name>A0A1G1XMH9_9BACT</name>
<dbReference type="Proteomes" id="UP000176498">
    <property type="component" value="Unassembled WGS sequence"/>
</dbReference>
<keyword evidence="1" id="KW-0472">Membrane</keyword>
<comment type="caution">
    <text evidence="2">The sequence shown here is derived from an EMBL/GenBank/DDBJ whole genome shotgun (WGS) entry which is preliminary data.</text>
</comment>
<feature type="transmembrane region" description="Helical" evidence="1">
    <location>
        <begin position="148"/>
        <end position="169"/>
    </location>
</feature>
<evidence type="ECO:0000313" key="2">
    <source>
        <dbReference type="EMBL" id="OGY41182.1"/>
    </source>
</evidence>
<protein>
    <recommendedName>
        <fullName evidence="4">CARDB domain-containing protein</fullName>
    </recommendedName>
</protein>